<protein>
    <submittedName>
        <fullName evidence="1">Uncharacterized protein</fullName>
    </submittedName>
</protein>
<proteinExistence type="predicted"/>
<evidence type="ECO:0000313" key="2">
    <source>
        <dbReference type="Proteomes" id="UP000528608"/>
    </source>
</evidence>
<dbReference type="RefSeq" id="WP_146045528.1">
    <property type="nucleotide sequence ID" value="NZ_JACHJF010000025.1"/>
</dbReference>
<organism evidence="1 2">
    <name type="scientific">Streptomyces eurocidicus</name>
    <name type="common">Streptoverticillium eurocidicus</name>
    <dbReference type="NCBI Taxonomy" id="66423"/>
    <lineage>
        <taxon>Bacteria</taxon>
        <taxon>Bacillati</taxon>
        <taxon>Actinomycetota</taxon>
        <taxon>Actinomycetes</taxon>
        <taxon>Kitasatosporales</taxon>
        <taxon>Streptomycetaceae</taxon>
        <taxon>Streptomyces</taxon>
    </lineage>
</organism>
<reference evidence="1 2" key="1">
    <citation type="submission" date="2020-08" db="EMBL/GenBank/DDBJ databases">
        <title>Genomic Encyclopedia of Type Strains, Phase III (KMG-III): the genomes of soil and plant-associated and newly described type strains.</title>
        <authorList>
            <person name="Whitman W."/>
        </authorList>
    </citation>
    <scope>NUCLEOTIDE SEQUENCE [LARGE SCALE GENOMIC DNA]</scope>
    <source>
        <strain evidence="1 2">CECT 3259</strain>
    </source>
</reference>
<accession>A0A7W8BF85</accession>
<dbReference type="OrthoDB" id="2406922at2"/>
<dbReference type="Proteomes" id="UP000528608">
    <property type="component" value="Unassembled WGS sequence"/>
</dbReference>
<dbReference type="EMBL" id="JACHJF010000025">
    <property type="protein sequence ID" value="MBB5122272.1"/>
    <property type="molecule type" value="Genomic_DNA"/>
</dbReference>
<gene>
    <name evidence="1" type="ORF">FHS36_005743</name>
</gene>
<evidence type="ECO:0000313" key="1">
    <source>
        <dbReference type="EMBL" id="MBB5122272.1"/>
    </source>
</evidence>
<dbReference type="AlphaFoldDB" id="A0A7W8BF85"/>
<sequence>MERSRNEVGKIISIQPEGFPHLLESTAGRARRHGNASQALRTVLTLDGRLPEEVGRAALTGADRLLIQEAIARALRLGPADQGSDLLIIEPTGRLRFLWDAPSVPDGSHAVGSLVTDEATRAELRRRYRARRAAEESDRAELHKHLMSRTRDEVQEDLERIGHVLMHMAPVQVYVGDRVFSNLGKTANLPGKSMSRTASGNILARIGAIPVGEWSDEEAAFVVLSTILLDSGTQARLEEVNGKHLTSTVVAELMTERIRGYGGEPPATADIPTIARLTSLARCCAALRKDHLGNGTVFYRLIHGANLNKTEHLLRAPAGYADVPLPLRVLLEREAGVPVDTATVEETVPALGEFGDTLHAAPAPRGFSSAYEALLTRFMTTLAEATASDVAMGRGPRSFAPLEPGSSGEDDPFALRTSDFFCCVAPSAAFARSFGEDRAKLVKALSAFSARMRFNTWHYLPHTLGITDRVPGRDDWFFAPAMPDVTHHSDQHHTGHVTFSVRFAIRVPLGIDYAGRRLPGLYDLRLMRASGEQYTTDDLRAAVASGGVLGALHQAMSRHRAPVRDFGNEWFRTFYG</sequence>
<name>A0A7W8BF85_STREU</name>
<comment type="caution">
    <text evidence="1">The sequence shown here is derived from an EMBL/GenBank/DDBJ whole genome shotgun (WGS) entry which is preliminary data.</text>
</comment>